<dbReference type="STRING" id="1514105.AOC36_10420"/>
<evidence type="ECO:0000256" key="3">
    <source>
        <dbReference type="ARBA" id="ARBA00023163"/>
    </source>
</evidence>
<accession>A0A0X8H1M4</accession>
<dbReference type="OrthoDB" id="9799747at2"/>
<sequence length="143" mass="16416">MNTDLKALIVLFKAHQSVLNKVKQTLENSSLNLNEFMVLEALNTKGSLTTHELGSTCLIPNSSLTYVLDILAQKNLIHRRKKETDRRIQTLELTPQGSHQFNVIYKEHYDQMRTLFDILEVHEEQALIDSLKKLGKKAQEDIS</sequence>
<dbReference type="PANTHER" id="PTHR42756">
    <property type="entry name" value="TRANSCRIPTIONAL REGULATOR, MARR"/>
    <property type="match status" value="1"/>
</dbReference>
<keyword evidence="2" id="KW-0238">DNA-binding</keyword>
<dbReference type="PROSITE" id="PS50995">
    <property type="entry name" value="HTH_MARR_2"/>
    <property type="match status" value="1"/>
</dbReference>
<dbReference type="KEGG" id="erl:AOC36_10420"/>
<dbReference type="EMBL" id="CP013213">
    <property type="protein sequence ID" value="AMC94370.1"/>
    <property type="molecule type" value="Genomic_DNA"/>
</dbReference>
<evidence type="ECO:0000256" key="2">
    <source>
        <dbReference type="ARBA" id="ARBA00023125"/>
    </source>
</evidence>
<evidence type="ECO:0000256" key="1">
    <source>
        <dbReference type="ARBA" id="ARBA00023015"/>
    </source>
</evidence>
<dbReference type="InterPro" id="IPR036388">
    <property type="entry name" value="WH-like_DNA-bd_sf"/>
</dbReference>
<keyword evidence="1" id="KW-0805">Transcription regulation</keyword>
<evidence type="ECO:0000313" key="5">
    <source>
        <dbReference type="EMBL" id="AMC94370.1"/>
    </source>
</evidence>
<dbReference type="PANTHER" id="PTHR42756:SF1">
    <property type="entry name" value="TRANSCRIPTIONAL REPRESSOR OF EMRAB OPERON"/>
    <property type="match status" value="1"/>
</dbReference>
<dbReference type="GO" id="GO:0003677">
    <property type="term" value="F:DNA binding"/>
    <property type="evidence" value="ECO:0007669"/>
    <property type="project" value="UniProtKB-KW"/>
</dbReference>
<organism evidence="5 6">
    <name type="scientific">Erysipelothrix larvae</name>
    <dbReference type="NCBI Taxonomy" id="1514105"/>
    <lineage>
        <taxon>Bacteria</taxon>
        <taxon>Bacillati</taxon>
        <taxon>Bacillota</taxon>
        <taxon>Erysipelotrichia</taxon>
        <taxon>Erysipelotrichales</taxon>
        <taxon>Erysipelotrichaceae</taxon>
        <taxon>Erysipelothrix</taxon>
    </lineage>
</organism>
<dbReference type="Pfam" id="PF01047">
    <property type="entry name" value="MarR"/>
    <property type="match status" value="1"/>
</dbReference>
<name>A0A0X8H1M4_9FIRM</name>
<dbReference type="SUPFAM" id="SSF46785">
    <property type="entry name" value="Winged helix' DNA-binding domain"/>
    <property type="match status" value="1"/>
</dbReference>
<evidence type="ECO:0000313" key="6">
    <source>
        <dbReference type="Proteomes" id="UP000063781"/>
    </source>
</evidence>
<proteinExistence type="predicted"/>
<dbReference type="InterPro" id="IPR000835">
    <property type="entry name" value="HTH_MarR-typ"/>
</dbReference>
<dbReference type="Proteomes" id="UP000063781">
    <property type="component" value="Chromosome"/>
</dbReference>
<dbReference type="Gene3D" id="1.10.10.10">
    <property type="entry name" value="Winged helix-like DNA-binding domain superfamily/Winged helix DNA-binding domain"/>
    <property type="match status" value="1"/>
</dbReference>
<dbReference type="PRINTS" id="PR00598">
    <property type="entry name" value="HTHMARR"/>
</dbReference>
<dbReference type="RefSeq" id="WP_067634027.1">
    <property type="nucleotide sequence ID" value="NZ_CP013213.1"/>
</dbReference>
<evidence type="ECO:0000259" key="4">
    <source>
        <dbReference type="PROSITE" id="PS50995"/>
    </source>
</evidence>
<feature type="domain" description="HTH marR-type" evidence="4">
    <location>
        <begin position="1"/>
        <end position="136"/>
    </location>
</feature>
<protein>
    <recommendedName>
        <fullName evidence="4">HTH marR-type domain-containing protein</fullName>
    </recommendedName>
</protein>
<dbReference type="InterPro" id="IPR036390">
    <property type="entry name" value="WH_DNA-bd_sf"/>
</dbReference>
<reference evidence="5 6" key="1">
    <citation type="submission" date="2015-10" db="EMBL/GenBank/DDBJ databases">
        <title>Erysipelothrix larvae sp. LV19 isolated from the larval gut of the rhinoceros beetle, Trypoxylus dichotomus.</title>
        <authorList>
            <person name="Lim S."/>
            <person name="Kim B.-C."/>
        </authorList>
    </citation>
    <scope>NUCLEOTIDE SEQUENCE [LARGE SCALE GENOMIC DNA]</scope>
    <source>
        <strain evidence="5 6">LV19</strain>
    </source>
</reference>
<dbReference type="GO" id="GO:0003700">
    <property type="term" value="F:DNA-binding transcription factor activity"/>
    <property type="evidence" value="ECO:0007669"/>
    <property type="project" value="InterPro"/>
</dbReference>
<dbReference type="SMART" id="SM00347">
    <property type="entry name" value="HTH_MARR"/>
    <property type="match status" value="1"/>
</dbReference>
<keyword evidence="3" id="KW-0804">Transcription</keyword>
<gene>
    <name evidence="5" type="ORF">AOC36_10420</name>
</gene>
<dbReference type="AlphaFoldDB" id="A0A0X8H1M4"/>
<keyword evidence="6" id="KW-1185">Reference proteome</keyword>